<reference evidence="2" key="1">
    <citation type="submission" date="2018-05" db="EMBL/GenBank/DDBJ databases">
        <authorList>
            <person name="Lanie J.A."/>
            <person name="Ng W.-L."/>
            <person name="Kazmierczak K.M."/>
            <person name="Andrzejewski T.M."/>
            <person name="Davidsen T.M."/>
            <person name="Wayne K.J."/>
            <person name="Tettelin H."/>
            <person name="Glass J.I."/>
            <person name="Rusch D."/>
            <person name="Podicherti R."/>
            <person name="Tsui H.-C.T."/>
            <person name="Winkler M.E."/>
        </authorList>
    </citation>
    <scope>NUCLEOTIDE SEQUENCE</scope>
</reference>
<keyword evidence="1" id="KW-1133">Transmembrane helix</keyword>
<dbReference type="AlphaFoldDB" id="A0A381SLW6"/>
<evidence type="ECO:0000313" key="2">
    <source>
        <dbReference type="EMBL" id="SVA02273.1"/>
    </source>
</evidence>
<keyword evidence="1" id="KW-0472">Membrane</keyword>
<keyword evidence="1" id="KW-0812">Transmembrane</keyword>
<sequence length="120" mass="14580">MFEEITRDNWLLFAQKNYSNPTLEDNVEFLEDIKRFKYLKRLFRKYKTTGDVKIRLIINHIVVLQNVFGADVAITLLLFKIDREYWSVMKTVLNYLKLLYQHEMGEVDEDEKIKEMLREL</sequence>
<evidence type="ECO:0000256" key="1">
    <source>
        <dbReference type="SAM" id="Phobius"/>
    </source>
</evidence>
<dbReference type="Pfam" id="PF23837">
    <property type="entry name" value="DUF7207"/>
    <property type="match status" value="1"/>
</dbReference>
<organism evidence="2">
    <name type="scientific">marine metagenome</name>
    <dbReference type="NCBI Taxonomy" id="408172"/>
    <lineage>
        <taxon>unclassified sequences</taxon>
        <taxon>metagenomes</taxon>
        <taxon>ecological metagenomes</taxon>
    </lineage>
</organism>
<accession>A0A381SLW6</accession>
<gene>
    <name evidence="2" type="ORF">METZ01_LOCUS55127</name>
</gene>
<dbReference type="InterPro" id="IPR055631">
    <property type="entry name" value="DUF7207"/>
</dbReference>
<feature type="transmembrane region" description="Helical" evidence="1">
    <location>
        <begin position="57"/>
        <end position="79"/>
    </location>
</feature>
<name>A0A381SLW6_9ZZZZ</name>
<protein>
    <submittedName>
        <fullName evidence="2">Uncharacterized protein</fullName>
    </submittedName>
</protein>
<dbReference type="EMBL" id="UINC01002988">
    <property type="protein sequence ID" value="SVA02273.1"/>
    <property type="molecule type" value="Genomic_DNA"/>
</dbReference>
<proteinExistence type="predicted"/>